<feature type="transmembrane region" description="Helical" evidence="2">
    <location>
        <begin position="81"/>
        <end position="104"/>
    </location>
</feature>
<feature type="transmembrane region" description="Helical" evidence="2">
    <location>
        <begin position="163"/>
        <end position="190"/>
    </location>
</feature>
<evidence type="ECO:0000259" key="3">
    <source>
        <dbReference type="Pfam" id="PF01478"/>
    </source>
</evidence>
<dbReference type="PANTHER" id="PTHR30487">
    <property type="entry name" value="TYPE 4 PREPILIN-LIKE PROTEINS LEADER PEPTIDE-PROCESSING ENZYME"/>
    <property type="match status" value="1"/>
</dbReference>
<evidence type="ECO:0000256" key="1">
    <source>
        <dbReference type="ARBA" id="ARBA00005801"/>
    </source>
</evidence>
<feature type="transmembrane region" description="Helical" evidence="2">
    <location>
        <begin position="116"/>
        <end position="143"/>
    </location>
</feature>
<keyword evidence="2" id="KW-0812">Transmembrane</keyword>
<feature type="domain" description="Prepilin type IV endopeptidase peptidase" evidence="3">
    <location>
        <begin position="86"/>
        <end position="188"/>
    </location>
</feature>
<gene>
    <name evidence="4" type="ORF">GCM10011328_20350</name>
</gene>
<evidence type="ECO:0000313" key="4">
    <source>
        <dbReference type="EMBL" id="GGA45123.1"/>
    </source>
</evidence>
<comment type="caution">
    <text evidence="4">The sequence shown here is derived from an EMBL/GenBank/DDBJ whole genome shotgun (WGS) entry which is preliminary data.</text>
</comment>
<dbReference type="EMBL" id="BMFZ01000004">
    <property type="protein sequence ID" value="GGA45123.1"/>
    <property type="molecule type" value="Genomic_DNA"/>
</dbReference>
<comment type="similarity">
    <text evidence="1">Belongs to the peptidase A24 family.</text>
</comment>
<accession>A0ABQ1GJW2</accession>
<dbReference type="Gene3D" id="1.20.120.1220">
    <property type="match status" value="1"/>
</dbReference>
<keyword evidence="2" id="KW-0472">Membrane</keyword>
<feature type="transmembrane region" description="Helical" evidence="2">
    <location>
        <begin position="202"/>
        <end position="220"/>
    </location>
</feature>
<sequence length="226" mass="25098">MTEPVTVLTIVGPWPLSLPLFCLALLFLRYETAQVTDVMKDYGHQAFSESDARVIKQHIWLHAIALCAIVMLSSLSKPFELMTSVIFVVFIFRMSLIDTLTGWLPRDFTWPFTAAGFCVAWVNQCLPAHALTSLILFSFGWFIRVLGERLAQREVLGLGDVWLAAGLGAWFGSPLTLFTLMVGLVGFILWHAGSREASRGGPLGPWLGYGALLCMALNVSDPLFMW</sequence>
<dbReference type="Proteomes" id="UP000627464">
    <property type="component" value="Unassembled WGS sequence"/>
</dbReference>
<dbReference type="RefSeq" id="WP_188473169.1">
    <property type="nucleotide sequence ID" value="NZ_BMFZ01000004.1"/>
</dbReference>
<protein>
    <submittedName>
        <fullName evidence="4">Prepilin peptidase</fullName>
    </submittedName>
</protein>
<keyword evidence="2" id="KW-1133">Transmembrane helix</keyword>
<dbReference type="InterPro" id="IPR000045">
    <property type="entry name" value="Prepilin_IV_endopep_pep"/>
</dbReference>
<dbReference type="InterPro" id="IPR050882">
    <property type="entry name" value="Prepilin_peptidase/N-MTase"/>
</dbReference>
<feature type="transmembrane region" description="Helical" evidence="2">
    <location>
        <begin position="12"/>
        <end position="30"/>
    </location>
</feature>
<evidence type="ECO:0000313" key="5">
    <source>
        <dbReference type="Proteomes" id="UP000627464"/>
    </source>
</evidence>
<dbReference type="Pfam" id="PF01478">
    <property type="entry name" value="Peptidase_A24"/>
    <property type="match status" value="1"/>
</dbReference>
<name>A0ABQ1GJW2_9GAMM</name>
<dbReference type="PANTHER" id="PTHR30487:SF0">
    <property type="entry name" value="PREPILIN LEADER PEPTIDASE_N-METHYLTRANSFERASE-RELATED"/>
    <property type="match status" value="1"/>
</dbReference>
<keyword evidence="5" id="KW-1185">Reference proteome</keyword>
<proteinExistence type="inferred from homology"/>
<feature type="transmembrane region" description="Helical" evidence="2">
    <location>
        <begin position="59"/>
        <end position="75"/>
    </location>
</feature>
<reference evidence="5" key="1">
    <citation type="journal article" date="2019" name="Int. J. Syst. Evol. Microbiol.">
        <title>The Global Catalogue of Microorganisms (GCM) 10K type strain sequencing project: providing services to taxonomists for standard genome sequencing and annotation.</title>
        <authorList>
            <consortium name="The Broad Institute Genomics Platform"/>
            <consortium name="The Broad Institute Genome Sequencing Center for Infectious Disease"/>
            <person name="Wu L."/>
            <person name="Ma J."/>
        </authorList>
    </citation>
    <scope>NUCLEOTIDE SEQUENCE [LARGE SCALE GENOMIC DNA]</scope>
    <source>
        <strain evidence="5">CGMCC 1.12806</strain>
    </source>
</reference>
<organism evidence="4 5">
    <name type="scientific">Hafnia psychrotolerans</name>
    <dbReference type="NCBI Taxonomy" id="1477018"/>
    <lineage>
        <taxon>Bacteria</taxon>
        <taxon>Pseudomonadati</taxon>
        <taxon>Pseudomonadota</taxon>
        <taxon>Gammaproteobacteria</taxon>
        <taxon>Enterobacterales</taxon>
        <taxon>Hafniaceae</taxon>
        <taxon>Hafnia</taxon>
    </lineage>
</organism>
<evidence type="ECO:0000256" key="2">
    <source>
        <dbReference type="SAM" id="Phobius"/>
    </source>
</evidence>